<name>A0A4Y7PX99_9AGAM</name>
<sequence>PEWLKCALKYIIAEKVGAQAWVDLINMWVELERRLGFPSPDSMDLAHRLGKKNRPEEVSVWIRNGRPYNKPPEIFSVTEYADYWQKWWTALQPAWRSDRGEDWPLSRDLKEAIGERWPGVAKGGKNGFHMIIVTLLWW</sequence>
<gene>
    <name evidence="1" type="ORF">BD410DRAFT_694689</name>
</gene>
<dbReference type="AlphaFoldDB" id="A0A4Y7PX99"/>
<proteinExistence type="predicted"/>
<dbReference type="Proteomes" id="UP000294933">
    <property type="component" value="Unassembled WGS sequence"/>
</dbReference>
<evidence type="ECO:0000313" key="2">
    <source>
        <dbReference type="Proteomes" id="UP000294933"/>
    </source>
</evidence>
<keyword evidence="2" id="KW-1185">Reference proteome</keyword>
<feature type="non-terminal residue" evidence="1">
    <location>
        <position position="138"/>
    </location>
</feature>
<dbReference type="EMBL" id="ML170193">
    <property type="protein sequence ID" value="TDL19765.1"/>
    <property type="molecule type" value="Genomic_DNA"/>
</dbReference>
<dbReference type="VEuPathDB" id="FungiDB:BD410DRAFT_694689"/>
<dbReference type="OrthoDB" id="2803783at2759"/>
<accession>A0A4Y7PX99</accession>
<reference evidence="1 2" key="1">
    <citation type="submission" date="2018-06" db="EMBL/GenBank/DDBJ databases">
        <title>A transcriptomic atlas of mushroom development highlights an independent origin of complex multicellularity.</title>
        <authorList>
            <consortium name="DOE Joint Genome Institute"/>
            <person name="Krizsan K."/>
            <person name="Almasi E."/>
            <person name="Merenyi Z."/>
            <person name="Sahu N."/>
            <person name="Viragh M."/>
            <person name="Koszo T."/>
            <person name="Mondo S."/>
            <person name="Kiss B."/>
            <person name="Balint B."/>
            <person name="Kues U."/>
            <person name="Barry K."/>
            <person name="Hegedus J.C."/>
            <person name="Henrissat B."/>
            <person name="Johnson J."/>
            <person name="Lipzen A."/>
            <person name="Ohm R."/>
            <person name="Nagy I."/>
            <person name="Pangilinan J."/>
            <person name="Yan J."/>
            <person name="Xiong Y."/>
            <person name="Grigoriev I.V."/>
            <person name="Hibbett D.S."/>
            <person name="Nagy L.G."/>
        </authorList>
    </citation>
    <scope>NUCLEOTIDE SEQUENCE [LARGE SCALE GENOMIC DNA]</scope>
    <source>
        <strain evidence="1 2">SZMC22713</strain>
    </source>
</reference>
<dbReference type="STRING" id="50990.A0A4Y7PX99"/>
<evidence type="ECO:0000313" key="1">
    <source>
        <dbReference type="EMBL" id="TDL19765.1"/>
    </source>
</evidence>
<organism evidence="1 2">
    <name type="scientific">Rickenella mellea</name>
    <dbReference type="NCBI Taxonomy" id="50990"/>
    <lineage>
        <taxon>Eukaryota</taxon>
        <taxon>Fungi</taxon>
        <taxon>Dikarya</taxon>
        <taxon>Basidiomycota</taxon>
        <taxon>Agaricomycotina</taxon>
        <taxon>Agaricomycetes</taxon>
        <taxon>Hymenochaetales</taxon>
        <taxon>Rickenellaceae</taxon>
        <taxon>Rickenella</taxon>
    </lineage>
</organism>
<feature type="non-terminal residue" evidence="1">
    <location>
        <position position="1"/>
    </location>
</feature>
<protein>
    <submittedName>
        <fullName evidence="1">Uncharacterized protein</fullName>
    </submittedName>
</protein>